<gene>
    <name evidence="5" type="primary">dhbF_5</name>
    <name evidence="5" type="ORF">LAUMK13_01224</name>
</gene>
<dbReference type="InterPro" id="IPR020806">
    <property type="entry name" value="PKS_PP-bd"/>
</dbReference>
<dbReference type="Gene3D" id="3.30.300.30">
    <property type="match status" value="1"/>
</dbReference>
<proteinExistence type="predicted"/>
<dbReference type="InterPro" id="IPR036736">
    <property type="entry name" value="ACP-like_sf"/>
</dbReference>
<dbReference type="PROSITE" id="PS50075">
    <property type="entry name" value="CARRIER"/>
    <property type="match status" value="1"/>
</dbReference>
<dbReference type="InterPro" id="IPR006162">
    <property type="entry name" value="Ppantetheine_attach_site"/>
</dbReference>
<evidence type="ECO:0000256" key="2">
    <source>
        <dbReference type="ARBA" id="ARBA00022450"/>
    </source>
</evidence>
<dbReference type="EMBL" id="UPHQ01000050">
    <property type="protein sequence ID" value="VBA36553.1"/>
    <property type="molecule type" value="Genomic_DNA"/>
</dbReference>
<keyword evidence="2" id="KW-0596">Phosphopantetheine</keyword>
<dbReference type="SMART" id="SM01294">
    <property type="entry name" value="PKS_PP_betabranch"/>
    <property type="match status" value="1"/>
</dbReference>
<dbReference type="GO" id="GO:0043041">
    <property type="term" value="P:amino acid activation for nonribosomal peptide biosynthetic process"/>
    <property type="evidence" value="ECO:0007669"/>
    <property type="project" value="TreeGrafter"/>
</dbReference>
<reference evidence="5 6" key="1">
    <citation type="submission" date="2018-09" db="EMBL/GenBank/DDBJ databases">
        <authorList>
            <person name="Tagini F."/>
        </authorList>
    </citation>
    <scope>NUCLEOTIDE SEQUENCE [LARGE SCALE GENOMIC DNA]</scope>
    <source>
        <strain evidence="5 6">MK13</strain>
    </source>
</reference>
<dbReference type="PROSITE" id="PS00012">
    <property type="entry name" value="PHOSPHOPANTETHEINE"/>
    <property type="match status" value="1"/>
</dbReference>
<keyword evidence="6" id="KW-1185">Reference proteome</keyword>
<dbReference type="SUPFAM" id="SSF47336">
    <property type="entry name" value="ACP-like"/>
    <property type="match status" value="1"/>
</dbReference>
<evidence type="ECO:0000313" key="6">
    <source>
        <dbReference type="Proteomes" id="UP000267289"/>
    </source>
</evidence>
<dbReference type="Pfam" id="PF00550">
    <property type="entry name" value="PP-binding"/>
    <property type="match status" value="1"/>
</dbReference>
<organism evidence="5 6">
    <name type="scientific">Mycobacterium innocens</name>
    <dbReference type="NCBI Taxonomy" id="2341083"/>
    <lineage>
        <taxon>Bacteria</taxon>
        <taxon>Bacillati</taxon>
        <taxon>Actinomycetota</taxon>
        <taxon>Actinomycetes</taxon>
        <taxon>Mycobacteriales</taxon>
        <taxon>Mycobacteriaceae</taxon>
        <taxon>Mycobacterium</taxon>
    </lineage>
</organism>
<comment type="cofactor">
    <cofactor evidence="1">
        <name>pantetheine 4'-phosphate</name>
        <dbReference type="ChEBI" id="CHEBI:47942"/>
    </cofactor>
</comment>
<dbReference type="AlphaFoldDB" id="A0A498PWB6"/>
<dbReference type="InterPro" id="IPR045851">
    <property type="entry name" value="AMP-bd_C_sf"/>
</dbReference>
<evidence type="ECO:0000259" key="4">
    <source>
        <dbReference type="PROSITE" id="PS50075"/>
    </source>
</evidence>
<evidence type="ECO:0000256" key="1">
    <source>
        <dbReference type="ARBA" id="ARBA00001957"/>
    </source>
</evidence>
<protein>
    <submittedName>
        <fullName evidence="5">Dimodular nonribosomal peptide synthase</fullName>
    </submittedName>
</protein>
<evidence type="ECO:0000313" key="5">
    <source>
        <dbReference type="EMBL" id="VBA36553.1"/>
    </source>
</evidence>
<sequence length="185" mass="19408">MGYVTEWVTGVVDPAAARAALAERLPAYPVPAAVMVLGRLPLTLDGELDTGALPAPECQDDDRYRAIEQVLTGIYARLLGVERVGVDESFFDIGGDSLSAMRAIAAVNAALGTDLKVDTLFNAPTVAQLASRVGNSGRLRPLRAVERPAAVPLSFAQRRLWVHPPVAGALTGLQQGGRIAAARAA</sequence>
<dbReference type="GO" id="GO:0044550">
    <property type="term" value="P:secondary metabolite biosynthetic process"/>
    <property type="evidence" value="ECO:0007669"/>
    <property type="project" value="TreeGrafter"/>
</dbReference>
<dbReference type="FunFam" id="1.10.1200.10:FF:000005">
    <property type="entry name" value="Nonribosomal peptide synthetase 1"/>
    <property type="match status" value="1"/>
</dbReference>
<dbReference type="PANTHER" id="PTHR45527">
    <property type="entry name" value="NONRIBOSOMAL PEPTIDE SYNTHETASE"/>
    <property type="match status" value="1"/>
</dbReference>
<dbReference type="SUPFAM" id="SSF56801">
    <property type="entry name" value="Acetyl-CoA synthetase-like"/>
    <property type="match status" value="1"/>
</dbReference>
<dbReference type="Gene3D" id="3.40.50.1820">
    <property type="entry name" value="alpha/beta hydrolase"/>
    <property type="match status" value="1"/>
</dbReference>
<dbReference type="SMART" id="SM00823">
    <property type="entry name" value="PKS_PP"/>
    <property type="match status" value="1"/>
</dbReference>
<dbReference type="InterPro" id="IPR029058">
    <property type="entry name" value="AB_hydrolase_fold"/>
</dbReference>
<dbReference type="PANTHER" id="PTHR45527:SF1">
    <property type="entry name" value="FATTY ACID SYNTHASE"/>
    <property type="match status" value="1"/>
</dbReference>
<keyword evidence="3" id="KW-0597">Phosphoprotein</keyword>
<dbReference type="GO" id="GO:0031177">
    <property type="term" value="F:phosphopantetheine binding"/>
    <property type="evidence" value="ECO:0007669"/>
    <property type="project" value="InterPro"/>
</dbReference>
<dbReference type="Proteomes" id="UP000267289">
    <property type="component" value="Unassembled WGS sequence"/>
</dbReference>
<feature type="domain" description="Carrier" evidence="4">
    <location>
        <begin position="62"/>
        <end position="137"/>
    </location>
</feature>
<dbReference type="InterPro" id="IPR009081">
    <property type="entry name" value="PP-bd_ACP"/>
</dbReference>
<dbReference type="GO" id="GO:0005829">
    <property type="term" value="C:cytosol"/>
    <property type="evidence" value="ECO:0007669"/>
    <property type="project" value="TreeGrafter"/>
</dbReference>
<name>A0A498PWB6_9MYCO</name>
<accession>A0A498PWB6</accession>
<evidence type="ECO:0000256" key="3">
    <source>
        <dbReference type="ARBA" id="ARBA00022553"/>
    </source>
</evidence>